<evidence type="ECO:0000256" key="1">
    <source>
        <dbReference type="SAM" id="SignalP"/>
    </source>
</evidence>
<dbReference type="EMBL" id="AVOT02027437">
    <property type="protein sequence ID" value="MBW0519498.1"/>
    <property type="molecule type" value="Genomic_DNA"/>
</dbReference>
<accession>A0A9Q3EEF5</accession>
<protein>
    <recommendedName>
        <fullName evidence="4">Secreted protein</fullName>
    </recommendedName>
</protein>
<reference evidence="2" key="1">
    <citation type="submission" date="2021-03" db="EMBL/GenBank/DDBJ databases">
        <title>Draft genome sequence of rust myrtle Austropuccinia psidii MF-1, a brazilian biotype.</title>
        <authorList>
            <person name="Quecine M.C."/>
            <person name="Pachon D.M.R."/>
            <person name="Bonatelli M.L."/>
            <person name="Correr F.H."/>
            <person name="Franceschini L.M."/>
            <person name="Leite T.F."/>
            <person name="Margarido G.R.A."/>
            <person name="Almeida C.A."/>
            <person name="Ferrarezi J.A."/>
            <person name="Labate C.A."/>
        </authorList>
    </citation>
    <scope>NUCLEOTIDE SEQUENCE</scope>
    <source>
        <strain evidence="2">MF-1</strain>
    </source>
</reference>
<keyword evidence="3" id="KW-1185">Reference proteome</keyword>
<organism evidence="2 3">
    <name type="scientific">Austropuccinia psidii MF-1</name>
    <dbReference type="NCBI Taxonomy" id="1389203"/>
    <lineage>
        <taxon>Eukaryota</taxon>
        <taxon>Fungi</taxon>
        <taxon>Dikarya</taxon>
        <taxon>Basidiomycota</taxon>
        <taxon>Pucciniomycotina</taxon>
        <taxon>Pucciniomycetes</taxon>
        <taxon>Pucciniales</taxon>
        <taxon>Sphaerophragmiaceae</taxon>
        <taxon>Austropuccinia</taxon>
    </lineage>
</organism>
<feature type="chain" id="PRO_5040344908" description="Secreted protein" evidence="1">
    <location>
        <begin position="22"/>
        <end position="166"/>
    </location>
</feature>
<comment type="caution">
    <text evidence="2">The sequence shown here is derived from an EMBL/GenBank/DDBJ whole genome shotgun (WGS) entry which is preliminary data.</text>
</comment>
<name>A0A9Q3EEF5_9BASI</name>
<keyword evidence="1" id="KW-0732">Signal</keyword>
<proteinExistence type="predicted"/>
<evidence type="ECO:0000313" key="2">
    <source>
        <dbReference type="EMBL" id="MBW0519498.1"/>
    </source>
</evidence>
<evidence type="ECO:0000313" key="3">
    <source>
        <dbReference type="Proteomes" id="UP000765509"/>
    </source>
</evidence>
<sequence length="166" mass="18772">MFSTCLLRLQLLAITFNCILARPDAFPYDPWQNNQGFTHQAQCNFALKGTGIKGHVECNSGIHVFQCLLSHCHMGGPRGHTTKPPLNDLLFTGCWDSQIPTIKLFVVLARDFTYHPDTNQIEIANGIPKAPAFDRWDTPIYCQQQPKIRPWCDACKVLRNSNSLTQ</sequence>
<gene>
    <name evidence="2" type="ORF">O181_059213</name>
</gene>
<dbReference type="AlphaFoldDB" id="A0A9Q3EEF5"/>
<feature type="signal peptide" evidence="1">
    <location>
        <begin position="1"/>
        <end position="21"/>
    </location>
</feature>
<evidence type="ECO:0008006" key="4">
    <source>
        <dbReference type="Google" id="ProtNLM"/>
    </source>
</evidence>
<dbReference type="Proteomes" id="UP000765509">
    <property type="component" value="Unassembled WGS sequence"/>
</dbReference>